<dbReference type="CDD" id="cd04301">
    <property type="entry name" value="NAT_SF"/>
    <property type="match status" value="1"/>
</dbReference>
<dbReference type="Pfam" id="PF00583">
    <property type="entry name" value="Acetyltransf_1"/>
    <property type="match status" value="1"/>
</dbReference>
<dbReference type="Gene3D" id="3.40.630.30">
    <property type="match status" value="1"/>
</dbReference>
<dbReference type="InterPro" id="IPR016181">
    <property type="entry name" value="Acyl_CoA_acyltransferase"/>
</dbReference>
<reference evidence="5 6" key="1">
    <citation type="submission" date="2021-08" db="EMBL/GenBank/DDBJ databases">
        <title>Whole genome sequence of novel Actinomyces species strain MAS-1.</title>
        <authorList>
            <person name="Saito M."/>
            <person name="Kuwahara N."/>
            <person name="Takizawa T."/>
            <person name="Gotouda H."/>
            <person name="Ochiai T."/>
        </authorList>
    </citation>
    <scope>NUCLEOTIDE SEQUENCE [LARGE SCALE GENOMIC DNA]</scope>
    <source>
        <strain evidence="5 6">MAS-1</strain>
    </source>
</reference>
<dbReference type="PANTHER" id="PTHR43877:SF2">
    <property type="entry name" value="AMINOALKYLPHOSPHONATE N-ACETYLTRANSFERASE-RELATED"/>
    <property type="match status" value="1"/>
</dbReference>
<dbReference type="Proteomes" id="UP000824496">
    <property type="component" value="Chromosome"/>
</dbReference>
<dbReference type="InterPro" id="IPR006464">
    <property type="entry name" value="AcTrfase_RimI/Ard1"/>
</dbReference>
<keyword evidence="2" id="KW-0012">Acyltransferase</keyword>
<dbReference type="NCBIfam" id="TIGR01575">
    <property type="entry name" value="rimI"/>
    <property type="match status" value="1"/>
</dbReference>
<proteinExistence type="predicted"/>
<evidence type="ECO:0000256" key="2">
    <source>
        <dbReference type="ARBA" id="ARBA00023315"/>
    </source>
</evidence>
<dbReference type="InterPro" id="IPR050832">
    <property type="entry name" value="Bact_Acetyltransf"/>
</dbReference>
<dbReference type="InterPro" id="IPR000182">
    <property type="entry name" value="GNAT_dom"/>
</dbReference>
<keyword evidence="1" id="KW-0808">Transferase</keyword>
<evidence type="ECO:0000256" key="3">
    <source>
        <dbReference type="SAM" id="MobiDB-lite"/>
    </source>
</evidence>
<name>A0ABM7UMA5_9ACTO</name>
<protein>
    <submittedName>
        <fullName evidence="5">Ribosomal-protein-alanine acetyltransferase</fullName>
    </submittedName>
</protein>
<sequence>MTGAAGPGGPAPATGTPQESPATSAAMTAIRDMAPADLARIAQMEAELFGAEAWSLRLLEAELAAAGAPHPDRRYIVVEEAGRPVGYAGVYHAGGAADADLLTIATLPAVRGRGLARFMLEEVVGTARAQGCGAILLEVRQSNAGAQRLYLAHGFEPIGLRRGYYTAPREDAVVMRLTLREPLGPVGAEAVRTP</sequence>
<evidence type="ECO:0000313" key="5">
    <source>
        <dbReference type="EMBL" id="BDA64878.1"/>
    </source>
</evidence>
<dbReference type="PANTHER" id="PTHR43877">
    <property type="entry name" value="AMINOALKYLPHOSPHONATE N-ACETYLTRANSFERASE-RELATED-RELATED"/>
    <property type="match status" value="1"/>
</dbReference>
<feature type="region of interest" description="Disordered" evidence="3">
    <location>
        <begin position="1"/>
        <end position="24"/>
    </location>
</feature>
<dbReference type="PROSITE" id="PS51186">
    <property type="entry name" value="GNAT"/>
    <property type="match status" value="1"/>
</dbReference>
<organism evidence="5 6">
    <name type="scientific">Actinomyces capricornis</name>
    <dbReference type="NCBI Taxonomy" id="2755559"/>
    <lineage>
        <taxon>Bacteria</taxon>
        <taxon>Bacillati</taxon>
        <taxon>Actinomycetota</taxon>
        <taxon>Actinomycetes</taxon>
        <taxon>Actinomycetales</taxon>
        <taxon>Actinomycetaceae</taxon>
        <taxon>Actinomyces</taxon>
    </lineage>
</organism>
<dbReference type="SUPFAM" id="SSF55729">
    <property type="entry name" value="Acyl-CoA N-acyltransferases (Nat)"/>
    <property type="match status" value="1"/>
</dbReference>
<keyword evidence="6" id="KW-1185">Reference proteome</keyword>
<dbReference type="EMBL" id="AP025017">
    <property type="protein sequence ID" value="BDA64878.1"/>
    <property type="molecule type" value="Genomic_DNA"/>
</dbReference>
<evidence type="ECO:0000313" key="6">
    <source>
        <dbReference type="Proteomes" id="UP000824496"/>
    </source>
</evidence>
<gene>
    <name evidence="5" type="ORF">MANAM107_17120</name>
</gene>
<accession>A0ABM7UMA5</accession>
<feature type="domain" description="N-acetyltransferase" evidence="4">
    <location>
        <begin position="28"/>
        <end position="180"/>
    </location>
</feature>
<evidence type="ECO:0000259" key="4">
    <source>
        <dbReference type="PROSITE" id="PS51186"/>
    </source>
</evidence>
<evidence type="ECO:0000256" key="1">
    <source>
        <dbReference type="ARBA" id="ARBA00022679"/>
    </source>
</evidence>